<protein>
    <submittedName>
        <fullName evidence="1">Uncharacterized protein</fullName>
    </submittedName>
</protein>
<comment type="caution">
    <text evidence="1">The sequence shown here is derived from an EMBL/GenBank/DDBJ whole genome shotgun (WGS) entry which is preliminary data.</text>
</comment>
<accession>A0ABX5KAA5</accession>
<sequence>MNSTPGPEELNALCTQLFDSFCEHRSVLPLAYLMHAWPLVEGSEHGLRTLRQSLLDLDRWHAAEIDATECLLISQILSRLAIAGQVTADEPERGVAWALETYLPGTRH</sequence>
<keyword evidence="2" id="KW-1185">Reference proteome</keyword>
<dbReference type="RefSeq" id="WP_208949089.1">
    <property type="nucleotide sequence ID" value="NZ_QEOB01000039.1"/>
</dbReference>
<gene>
    <name evidence="1" type="ORF">C7402_13932</name>
</gene>
<dbReference type="Proteomes" id="UP000245712">
    <property type="component" value="Unassembled WGS sequence"/>
</dbReference>
<evidence type="ECO:0000313" key="2">
    <source>
        <dbReference type="Proteomes" id="UP000245712"/>
    </source>
</evidence>
<dbReference type="EMBL" id="QEOB01000039">
    <property type="protein sequence ID" value="PVX62725.1"/>
    <property type="molecule type" value="Genomic_DNA"/>
</dbReference>
<reference evidence="1 2" key="1">
    <citation type="submission" date="2018-05" db="EMBL/GenBank/DDBJ databases">
        <title>Genomic Encyclopedia of Type Strains, Phase IV (KMG-V): Genome sequencing to study the core and pangenomes of soil and plant-associated prokaryotes.</title>
        <authorList>
            <person name="Whitman W."/>
        </authorList>
    </citation>
    <scope>NUCLEOTIDE SEQUENCE [LARGE SCALE GENOMIC DNA]</scope>
    <source>
        <strain evidence="1 2">SCZa-39</strain>
    </source>
</reference>
<proteinExistence type="predicted"/>
<evidence type="ECO:0000313" key="1">
    <source>
        <dbReference type="EMBL" id="PVX62725.1"/>
    </source>
</evidence>
<name>A0ABX5KAA5_9BURK</name>
<organism evidence="1 2">
    <name type="scientific">Paraburkholderia unamae</name>
    <dbReference type="NCBI Taxonomy" id="219649"/>
    <lineage>
        <taxon>Bacteria</taxon>
        <taxon>Pseudomonadati</taxon>
        <taxon>Pseudomonadota</taxon>
        <taxon>Betaproteobacteria</taxon>
        <taxon>Burkholderiales</taxon>
        <taxon>Burkholderiaceae</taxon>
        <taxon>Paraburkholderia</taxon>
    </lineage>
</organism>